<dbReference type="GO" id="GO:0003697">
    <property type="term" value="F:single-stranded DNA binding"/>
    <property type="evidence" value="ECO:0007669"/>
    <property type="project" value="TreeGrafter"/>
</dbReference>
<dbReference type="InParanoid" id="A0A1Y1UQA8"/>
<reference evidence="7 8" key="1">
    <citation type="submission" date="2017-03" db="EMBL/GenBank/DDBJ databases">
        <title>Widespread Adenine N6-methylation of Active Genes in Fungi.</title>
        <authorList>
            <consortium name="DOE Joint Genome Institute"/>
            <person name="Mondo S.J."/>
            <person name="Dannebaum R.O."/>
            <person name="Kuo R.C."/>
            <person name="Louie K.B."/>
            <person name="Bewick A.J."/>
            <person name="Labutti K."/>
            <person name="Haridas S."/>
            <person name="Kuo A."/>
            <person name="Salamov A."/>
            <person name="Ahrendt S.R."/>
            <person name="Lau R."/>
            <person name="Bowen B.P."/>
            <person name="Lipzen A."/>
            <person name="Sullivan W."/>
            <person name="Andreopoulos W.B."/>
            <person name="Clum A."/>
            <person name="Lindquist E."/>
            <person name="Daum C."/>
            <person name="Northen T.R."/>
            <person name="Ramamoorthy G."/>
            <person name="Schmitz R.J."/>
            <person name="Gryganskyi A."/>
            <person name="Culley D."/>
            <person name="Magnuson J."/>
            <person name="James T.Y."/>
            <person name="O'Malley M.A."/>
            <person name="Stajich J.E."/>
            <person name="Spatafora J.W."/>
            <person name="Visel A."/>
            <person name="Grigoriev I.V."/>
        </authorList>
    </citation>
    <scope>NUCLEOTIDE SEQUENCE [LARGE SCALE GENOMIC DNA]</scope>
    <source>
        <strain evidence="7 8">NRRL Y-17943</strain>
    </source>
</reference>
<keyword evidence="8" id="KW-1185">Reference proteome</keyword>
<name>A0A1Y1UQA8_9TREE</name>
<evidence type="ECO:0000313" key="8">
    <source>
        <dbReference type="Proteomes" id="UP000193218"/>
    </source>
</evidence>
<proteinExistence type="inferred from homology"/>
<dbReference type="EMBL" id="NBSH01000002">
    <property type="protein sequence ID" value="ORX40221.1"/>
    <property type="molecule type" value="Genomic_DNA"/>
</dbReference>
<dbReference type="PANTHER" id="PTHR45916">
    <property type="entry name" value="STRUCTURAL MAINTENANCE OF CHROMOSOMES PROTEIN 5"/>
    <property type="match status" value="1"/>
</dbReference>
<dbReference type="PANTHER" id="PTHR45916:SF1">
    <property type="entry name" value="STRUCTURAL MAINTENANCE OF CHROMOSOMES PROTEIN 5"/>
    <property type="match status" value="1"/>
</dbReference>
<dbReference type="FunCoup" id="A0A1Y1UQA8">
    <property type="interactions" value="758"/>
</dbReference>
<feature type="compositionally biased region" description="Acidic residues" evidence="5">
    <location>
        <begin position="87"/>
        <end position="107"/>
    </location>
</feature>
<feature type="region of interest" description="Disordered" evidence="5">
    <location>
        <begin position="1"/>
        <end position="118"/>
    </location>
</feature>
<organism evidence="7 8">
    <name type="scientific">Kockovaella imperatae</name>
    <dbReference type="NCBI Taxonomy" id="4999"/>
    <lineage>
        <taxon>Eukaryota</taxon>
        <taxon>Fungi</taxon>
        <taxon>Dikarya</taxon>
        <taxon>Basidiomycota</taxon>
        <taxon>Agaricomycotina</taxon>
        <taxon>Tremellomycetes</taxon>
        <taxon>Tremellales</taxon>
        <taxon>Cuniculitremaceae</taxon>
        <taxon>Kockovaella</taxon>
    </lineage>
</organism>
<accession>A0A1Y1UQA8</accession>
<dbReference type="OrthoDB" id="10254973at2759"/>
<dbReference type="SUPFAM" id="SSF52540">
    <property type="entry name" value="P-loop containing nucleoside triphosphate hydrolases"/>
    <property type="match status" value="2"/>
</dbReference>
<evidence type="ECO:0000313" key="7">
    <source>
        <dbReference type="EMBL" id="ORX40221.1"/>
    </source>
</evidence>
<protein>
    <recommendedName>
        <fullName evidence="2">Structural maintenance of chromosomes protein 5</fullName>
    </recommendedName>
</protein>
<dbReference type="InterPro" id="IPR027417">
    <property type="entry name" value="P-loop_NTPase"/>
</dbReference>
<dbReference type="STRING" id="4999.A0A1Y1UQA8"/>
<feature type="domain" description="RecF/RecN/SMC N-terminal" evidence="6">
    <location>
        <begin position="130"/>
        <end position="1154"/>
    </location>
</feature>
<dbReference type="Pfam" id="PF02463">
    <property type="entry name" value="SMC_N"/>
    <property type="match status" value="1"/>
</dbReference>
<dbReference type="Gene3D" id="3.40.50.300">
    <property type="entry name" value="P-loop containing nucleotide triphosphate hydrolases"/>
    <property type="match status" value="2"/>
</dbReference>
<evidence type="ECO:0000259" key="6">
    <source>
        <dbReference type="Pfam" id="PF02463"/>
    </source>
</evidence>
<dbReference type="InterPro" id="IPR003395">
    <property type="entry name" value="RecF/RecN/SMC_N"/>
</dbReference>
<sequence>MSSDLEEGPSQAVRRPTVKRSAKLALSESEDEGISPKVNGHVKRARPSTEHQRRESDSSDSSERRSKPVINGHNRAQNGSRRLSPDENGEDDNPEDEVMDEDAESEDDGPHLGFRPEYDRDAQGFVAGSITRIMMRNFMTYDFVEFKPGPHLNMILGPNGSGKSSIAACIAVGLGFPPGIIGRASDLKAFVKQGAEEAETEIELKGRTGEPNVQIRRKFNREDNKSDWLMNGRASTHKAVTDVVTSFGVQANNLCSFLPQDKVAEFAKMAPVTVLKETMRAAGDPRLTKWHETLKDKGATLQSIEDVQDRDVAKRDELQKQVDRMEPDVRNLRERADQQQRLEVLRLLEVASEHKSAADRFEEVAKERKSVLKQQTELNRRRVPLLELQEKQANLKEKAHAAEVRTNDELKDYSRKCAAQKQAVDNHKSPSNYETDLKALNEKLKEVARRKEELRRKIRKAQDKLDEPRVDSAEKITQLIAEKRKIAAKFQEAREELHAVEDRQEAFQREIKTLSNEIDQLDARQKELGSIERQRETIARDFDGSINYALDWIEKNAMKLEATVHKPPMISVNVTDKAVAWQVEACTTVAQRRCFICESRNDYNTLLELNNTDYPARRSSNGTLIPAGKVRLTLQYVEVNDELVNPTRPCDVQKLQELGFTGWALDYVECAPAVRAYLVLASRMHQAAITRLPGGRINANAVAAAGIRTWVTSTDVNRALQSLYGRKDFQITTTPPIAPKAFSHAVDAEALKKNQRELAQKKQERQDREGPLHQLKQEIGKARVKSDSLTADQLRLEGEIKSLRDVSSSYQKAEADKKLCERELRDLEAEPSAEEQRRKVKTAKLQGVKKVWRTVATATDAHEEALQACLQRGKALWSLAQYELNCNDIEKQVTEGNEQVAELNATLDDLTKKKDTHRATASALLSRFNQMLGAAPRDVYTKVRADIAVPADIPAVSAIQDEIAEIENRLELTLTVDPTLIERYERLSNELANIKDTVERQEQESRILKRQINRILTDFDPALDTLVDVVSRKFSAAFERVGCSGEVKLNRVEGDFSAWGIHIMVSYRDGDNLQQLTGTLQSGGERSLATVTYLMSLSEMARTPFSLVDEINQGMDQKAERNVHNQLVEVTCNSDTGQYFLITPKLLTGLKYQRKMKILIVNNGTWLADSTTNLDKRFGHLKQCLQKYKRVHVAAH</sequence>
<dbReference type="Proteomes" id="UP000193218">
    <property type="component" value="Unassembled WGS sequence"/>
</dbReference>
<gene>
    <name evidence="7" type="ORF">BD324DRAFT_587434</name>
</gene>
<dbReference type="GO" id="GO:0030915">
    <property type="term" value="C:Smc5-Smc6 complex"/>
    <property type="evidence" value="ECO:0007669"/>
    <property type="project" value="TreeGrafter"/>
</dbReference>
<feature type="coiled-coil region" evidence="4">
    <location>
        <begin position="981"/>
        <end position="1018"/>
    </location>
</feature>
<evidence type="ECO:0000256" key="5">
    <source>
        <dbReference type="SAM" id="MobiDB-lite"/>
    </source>
</evidence>
<comment type="caution">
    <text evidence="7">The sequence shown here is derived from an EMBL/GenBank/DDBJ whole genome shotgun (WGS) entry which is preliminary data.</text>
</comment>
<feature type="coiled-coil region" evidence="4">
    <location>
        <begin position="745"/>
        <end position="830"/>
    </location>
</feature>
<evidence type="ECO:0000256" key="3">
    <source>
        <dbReference type="ARBA" id="ARBA00023054"/>
    </source>
</evidence>
<feature type="coiled-coil region" evidence="4">
    <location>
        <begin position="879"/>
        <end position="920"/>
    </location>
</feature>
<comment type="similarity">
    <text evidence="1">Belongs to the SMC family. SMC5 subfamily.</text>
</comment>
<dbReference type="GO" id="GO:0005634">
    <property type="term" value="C:nucleus"/>
    <property type="evidence" value="ECO:0007669"/>
    <property type="project" value="TreeGrafter"/>
</dbReference>
<keyword evidence="3 4" id="KW-0175">Coiled coil</keyword>
<dbReference type="RefSeq" id="XP_021874006.1">
    <property type="nucleotide sequence ID" value="XM_022013754.1"/>
</dbReference>
<feature type="compositionally biased region" description="Basic and acidic residues" evidence="5">
    <location>
        <begin position="47"/>
        <end position="66"/>
    </location>
</feature>
<feature type="coiled-coil region" evidence="4">
    <location>
        <begin position="437"/>
        <end position="524"/>
    </location>
</feature>
<feature type="compositionally biased region" description="Basic and acidic residues" evidence="5">
    <location>
        <begin position="108"/>
        <end position="118"/>
    </location>
</feature>
<dbReference type="AlphaFoldDB" id="A0A1Y1UQA8"/>
<dbReference type="GeneID" id="33555562"/>
<evidence type="ECO:0000256" key="4">
    <source>
        <dbReference type="SAM" id="Coils"/>
    </source>
</evidence>
<evidence type="ECO:0000256" key="1">
    <source>
        <dbReference type="ARBA" id="ARBA00010171"/>
    </source>
</evidence>
<evidence type="ECO:0000256" key="2">
    <source>
        <dbReference type="ARBA" id="ARBA00018687"/>
    </source>
</evidence>
<dbReference type="GO" id="GO:0000724">
    <property type="term" value="P:double-strand break repair via homologous recombination"/>
    <property type="evidence" value="ECO:0007669"/>
    <property type="project" value="TreeGrafter"/>
</dbReference>